<feature type="domain" description="Disease resistance R13L4/SHOC-2-like LRR" evidence="2">
    <location>
        <begin position="55"/>
        <end position="174"/>
    </location>
</feature>
<dbReference type="OrthoDB" id="687531at2759"/>
<dbReference type="GO" id="GO:0006952">
    <property type="term" value="P:defense response"/>
    <property type="evidence" value="ECO:0007669"/>
    <property type="project" value="InterPro"/>
</dbReference>
<evidence type="ECO:0000259" key="2">
    <source>
        <dbReference type="Pfam" id="PF23598"/>
    </source>
</evidence>
<gene>
    <name evidence="3" type="primary">LOC107781463</name>
</gene>
<sequence length="217" mass="25376">MHDMIRELCLKEARNTNFVEVISTNNDLNLCGQSMHFPFGSRGRISIQLVRDNEVRSMFQFSTYRTCNVIPEMVNIKLLRVLALDNVELADPSLPSFILELIHLRYLSLGVSIDFSFMNSIILVPLSIASLHYLQTLHLKNMRSCYRPHRFRLPMEIFDMLHLRYLCLDWNYMTHFNSSDKSCDLKTLNWNYASNFVSGERSLVLKNLQHLSGWNPL</sequence>
<name>A0A1S3YZX3_TOBAC</name>
<reference evidence="3" key="1">
    <citation type="submission" date="2025-08" db="UniProtKB">
        <authorList>
            <consortium name="RefSeq"/>
        </authorList>
    </citation>
    <scope>IDENTIFICATION</scope>
</reference>
<dbReference type="SUPFAM" id="SSF52058">
    <property type="entry name" value="L domain-like"/>
    <property type="match status" value="1"/>
</dbReference>
<proteinExistence type="predicted"/>
<dbReference type="STRING" id="4097.A0A1S3YZX3"/>
<dbReference type="PANTHER" id="PTHR23155">
    <property type="entry name" value="DISEASE RESISTANCE PROTEIN RP"/>
    <property type="match status" value="1"/>
</dbReference>
<dbReference type="InterPro" id="IPR044974">
    <property type="entry name" value="Disease_R_plants"/>
</dbReference>
<dbReference type="RefSeq" id="XP_016457650.1">
    <property type="nucleotide sequence ID" value="XM_016602164.1"/>
</dbReference>
<organism evidence="3">
    <name type="scientific">Nicotiana tabacum</name>
    <name type="common">Common tobacco</name>
    <dbReference type="NCBI Taxonomy" id="4097"/>
    <lineage>
        <taxon>Eukaryota</taxon>
        <taxon>Viridiplantae</taxon>
        <taxon>Streptophyta</taxon>
        <taxon>Embryophyta</taxon>
        <taxon>Tracheophyta</taxon>
        <taxon>Spermatophyta</taxon>
        <taxon>Magnoliopsida</taxon>
        <taxon>eudicotyledons</taxon>
        <taxon>Gunneridae</taxon>
        <taxon>Pentapetalae</taxon>
        <taxon>asterids</taxon>
        <taxon>lamiids</taxon>
        <taxon>Solanales</taxon>
        <taxon>Solanaceae</taxon>
        <taxon>Nicotianoideae</taxon>
        <taxon>Nicotianeae</taxon>
        <taxon>Nicotiana</taxon>
    </lineage>
</organism>
<dbReference type="Pfam" id="PF23598">
    <property type="entry name" value="LRR_14"/>
    <property type="match status" value="1"/>
</dbReference>
<dbReference type="PaxDb" id="4097-A0A1S3YZX3"/>
<keyword evidence="1" id="KW-0677">Repeat</keyword>
<dbReference type="PANTHER" id="PTHR23155:SF1152">
    <property type="entry name" value="AAA+ ATPASE DOMAIN-CONTAINING PROTEIN"/>
    <property type="match status" value="1"/>
</dbReference>
<protein>
    <submittedName>
        <fullName evidence="3">Disease resistance protein At1g59780</fullName>
    </submittedName>
</protein>
<dbReference type="Gene3D" id="3.80.10.10">
    <property type="entry name" value="Ribonuclease Inhibitor"/>
    <property type="match status" value="1"/>
</dbReference>
<evidence type="ECO:0000313" key="3">
    <source>
        <dbReference type="RefSeq" id="XP_016457650.1"/>
    </source>
</evidence>
<dbReference type="GO" id="GO:0005737">
    <property type="term" value="C:cytoplasm"/>
    <property type="evidence" value="ECO:0007669"/>
    <property type="project" value="UniProtKB-SubCell"/>
</dbReference>
<dbReference type="KEGG" id="nta:107781463"/>
<accession>A0A1S3YZX3</accession>
<dbReference type="AlphaFoldDB" id="A0A1S3YZX3"/>
<dbReference type="InterPro" id="IPR055414">
    <property type="entry name" value="LRR_R13L4/SHOC2-like"/>
</dbReference>
<evidence type="ECO:0000256" key="1">
    <source>
        <dbReference type="ARBA" id="ARBA00022737"/>
    </source>
</evidence>
<dbReference type="InterPro" id="IPR032675">
    <property type="entry name" value="LRR_dom_sf"/>
</dbReference>